<dbReference type="PANTHER" id="PTHR22625:SF70">
    <property type="entry name" value="PLEXIN A, ISOFORM A"/>
    <property type="match status" value="1"/>
</dbReference>
<evidence type="ECO:0000259" key="1">
    <source>
        <dbReference type="SMART" id="SM00429"/>
    </source>
</evidence>
<evidence type="ECO:0000313" key="5">
    <source>
        <dbReference type="Proteomes" id="UP000325763"/>
    </source>
</evidence>
<dbReference type="EMBL" id="CP009313">
    <property type="protein sequence ID" value="AJE40949.1"/>
    <property type="molecule type" value="Genomic_DNA"/>
</dbReference>
<dbReference type="SMART" id="SM00429">
    <property type="entry name" value="IPT"/>
    <property type="match status" value="4"/>
</dbReference>
<protein>
    <submittedName>
        <fullName evidence="2">Cell shape-determining protein</fullName>
    </submittedName>
</protein>
<evidence type="ECO:0000313" key="2">
    <source>
        <dbReference type="EMBL" id="AJE40949.1"/>
    </source>
</evidence>
<feature type="domain" description="IPT/TIG" evidence="1">
    <location>
        <begin position="83"/>
        <end position="163"/>
    </location>
</feature>
<dbReference type="InterPro" id="IPR013783">
    <property type="entry name" value="Ig-like_fold"/>
</dbReference>
<dbReference type="SUPFAM" id="SSF81296">
    <property type="entry name" value="E set domains"/>
    <property type="match status" value="4"/>
</dbReference>
<dbReference type="AlphaFoldDB" id="A0A0B5DCD7"/>
<dbReference type="STRING" id="40318.SNOD_13505"/>
<organism evidence="2 4">
    <name type="scientific">Streptomyces nodosus</name>
    <dbReference type="NCBI Taxonomy" id="40318"/>
    <lineage>
        <taxon>Bacteria</taxon>
        <taxon>Bacillati</taxon>
        <taxon>Actinomycetota</taxon>
        <taxon>Actinomycetes</taxon>
        <taxon>Kitasatosporales</taxon>
        <taxon>Streptomycetaceae</taxon>
        <taxon>Streptomyces</taxon>
    </lineage>
</organism>
<proteinExistence type="predicted"/>
<dbReference type="GO" id="GO:0005975">
    <property type="term" value="P:carbohydrate metabolic process"/>
    <property type="evidence" value="ECO:0007669"/>
    <property type="project" value="UniProtKB-ARBA"/>
</dbReference>
<dbReference type="InterPro" id="IPR031148">
    <property type="entry name" value="Plexin"/>
</dbReference>
<feature type="domain" description="IPT/TIG" evidence="1">
    <location>
        <begin position="251"/>
        <end position="330"/>
    </location>
</feature>
<reference evidence="4" key="1">
    <citation type="submission" date="2014-09" db="EMBL/GenBank/DDBJ databases">
        <title>Sequence of the Streptomyces nodosus genome.</title>
        <authorList>
            <person name="Sweeney P."/>
            <person name="Stephens N."/>
            <person name="Murphy C."/>
            <person name="Caffrey P."/>
        </authorList>
    </citation>
    <scope>NUCLEOTIDE SEQUENCE [LARGE SCALE GENOMIC DNA]</scope>
    <source>
        <strain evidence="4">ATCC 14899</strain>
    </source>
</reference>
<dbReference type="GO" id="GO:0017154">
    <property type="term" value="F:semaphorin receptor activity"/>
    <property type="evidence" value="ECO:0007669"/>
    <property type="project" value="InterPro"/>
</dbReference>
<reference evidence="2 4" key="2">
    <citation type="journal article" date="2016" name="Appl. Microbiol. Biotechnol.">
        <title>Exploiting the genome sequence of Streptomyces nodosus for enhanced antibiotic production.</title>
        <authorList>
            <person name="Sweeney P."/>
            <person name="Murphy C.D."/>
            <person name="Caffrey P."/>
        </authorList>
    </citation>
    <scope>NUCLEOTIDE SEQUENCE [LARGE SCALE GENOMIC DNA]</scope>
    <source>
        <strain evidence="2 4">ATCC 14899</strain>
    </source>
</reference>
<dbReference type="OrthoDB" id="3289082at2"/>
<dbReference type="EMBL" id="CP023747">
    <property type="protein sequence ID" value="QEV39489.1"/>
    <property type="molecule type" value="Genomic_DNA"/>
</dbReference>
<reference evidence="3 5" key="3">
    <citation type="submission" date="2017-09" db="EMBL/GenBank/DDBJ databases">
        <title>Streptomyces genome completion.</title>
        <authorList>
            <person name="Lee N."/>
            <person name="Cho B.-K."/>
        </authorList>
    </citation>
    <scope>NUCLEOTIDE SEQUENCE [LARGE SCALE GENOMIC DNA]</scope>
    <source>
        <strain evidence="3 5">ATCC 14899</strain>
    </source>
</reference>
<feature type="domain" description="IPT/TIG" evidence="1">
    <location>
        <begin position="2"/>
        <end position="81"/>
    </location>
</feature>
<dbReference type="Proteomes" id="UP000325763">
    <property type="component" value="Chromosome"/>
</dbReference>
<gene>
    <name evidence="3" type="ORF">CP978_13790</name>
    <name evidence="2" type="ORF">SNOD_13505</name>
</gene>
<evidence type="ECO:0000313" key="3">
    <source>
        <dbReference type="EMBL" id="QEV39489.1"/>
    </source>
</evidence>
<evidence type="ECO:0000313" key="4">
    <source>
        <dbReference type="Proteomes" id="UP000031526"/>
    </source>
</evidence>
<dbReference type="InterPro" id="IPR002909">
    <property type="entry name" value="IPT_dom"/>
</dbReference>
<dbReference type="PANTHER" id="PTHR22625">
    <property type="entry name" value="PLEXIN"/>
    <property type="match status" value="1"/>
</dbReference>
<accession>A0A0B5DCD7</accession>
<dbReference type="Proteomes" id="UP000031526">
    <property type="component" value="Chromosome"/>
</dbReference>
<dbReference type="Pfam" id="PF01833">
    <property type="entry name" value="TIG"/>
    <property type="match status" value="4"/>
</dbReference>
<dbReference type="KEGG" id="snq:CP978_13790"/>
<dbReference type="Gene3D" id="2.60.40.10">
    <property type="entry name" value="Immunoglobulins"/>
    <property type="match status" value="4"/>
</dbReference>
<dbReference type="RefSeq" id="WP_043440720.1">
    <property type="nucleotide sequence ID" value="NZ_CP009313.1"/>
</dbReference>
<dbReference type="InterPro" id="IPR014756">
    <property type="entry name" value="Ig_E-set"/>
</dbReference>
<dbReference type="CDD" id="cd00102">
    <property type="entry name" value="IPT"/>
    <property type="match status" value="3"/>
</dbReference>
<dbReference type="HOGENOM" id="CLU_039172_1_0_11"/>
<keyword evidence="4" id="KW-1185">Reference proteome</keyword>
<sequence length="331" mass="31863">MAPIINSISPNQGPAAGGTAVTLTGSGFTGASSVTFGTNPAQFATLSDTKISCTAPAGSGSSAVTVTSSGGTSNSSTFTYLPSPVVSSIAPNQGPTAGGNTVTVTGTNLSGATAVVFGSHSATITGNTSTQITVQPPAGAAAPVNLTVTTAGGTSTPLPYFYIPLPTVDDISPALGPPLGGNAVTVTGSNLSLVSAVRFGSRTSASISVVSDGEITALVPLGSGTVSVTATTPGGTSLPGVGNPYYTYVGQPVITSLSPNQGPAAGGNSVTITGSNLTYTDSVRVGGILTPFVTVSDTEVVAVAPGGTSGTVAVLVHSPGGTSSASYQYTP</sequence>
<name>A0A0B5DCD7_9ACTN</name>
<feature type="domain" description="IPT/TIG" evidence="1">
    <location>
        <begin position="165"/>
        <end position="249"/>
    </location>
</feature>